<feature type="transmembrane region" description="Helical" evidence="1">
    <location>
        <begin position="395"/>
        <end position="417"/>
    </location>
</feature>
<feature type="transmembrane region" description="Helical" evidence="1">
    <location>
        <begin position="454"/>
        <end position="471"/>
    </location>
</feature>
<organism evidence="2 3">
    <name type="scientific">Campylobacter magnus</name>
    <dbReference type="NCBI Taxonomy" id="3026462"/>
    <lineage>
        <taxon>Bacteria</taxon>
        <taxon>Pseudomonadati</taxon>
        <taxon>Campylobacterota</taxon>
        <taxon>Epsilonproteobacteria</taxon>
        <taxon>Campylobacterales</taxon>
        <taxon>Campylobacteraceae</taxon>
        <taxon>Campylobacter</taxon>
    </lineage>
</organism>
<accession>A0ABT8T7L8</accession>
<evidence type="ECO:0000313" key="2">
    <source>
        <dbReference type="EMBL" id="MDO2409548.1"/>
    </source>
</evidence>
<name>A0ABT8T7L8_9BACT</name>
<dbReference type="Gene3D" id="2.160.20.80">
    <property type="entry name" value="E3 ubiquitin-protein ligase SopA"/>
    <property type="match status" value="1"/>
</dbReference>
<protein>
    <recommendedName>
        <fullName evidence="4">Pentapeptide repeat-containing protein</fullName>
    </recommendedName>
</protein>
<reference evidence="2 3" key="1">
    <citation type="submission" date="2023-06" db="EMBL/GenBank/DDBJ databases">
        <title>Campylobacter magnum sp. nov., isolated from cecal contents of domestic pigs (Sus scrofa domesticus).</title>
        <authorList>
            <person name="Papic B."/>
            <person name="Gruntar I."/>
        </authorList>
    </citation>
    <scope>NUCLEOTIDE SEQUENCE [LARGE SCALE GENOMIC DNA]</scope>
    <source>
        <strain evidence="3">34484-21</strain>
    </source>
</reference>
<proteinExistence type="predicted"/>
<dbReference type="RefSeq" id="WP_302244390.1">
    <property type="nucleotide sequence ID" value="NZ_JAULJQ010000006.1"/>
</dbReference>
<feature type="transmembrane region" description="Helical" evidence="1">
    <location>
        <begin position="564"/>
        <end position="581"/>
    </location>
</feature>
<feature type="transmembrane region" description="Helical" evidence="1">
    <location>
        <begin position="423"/>
        <end position="442"/>
    </location>
</feature>
<sequence length="593" mass="68104">MDERQEIASALGIDISIYDKHIHDKNIIGTFYVGDNRAYLIENIKNKIVVNEDNSHIFTKYNLKFEKCSFDKFDLSDRENIQWIDFDTCYFDEINIKNISCDKMYFSDCTIISLVLKDSKFSDSFTFMGHTIGLVKLFNCTFGKICHLSANKINEIISQEGFTPSKNILEGTIFIRSIEAIEKSYLTYTIFANAFRFCKSTFKQLDVSHSIFEEDVDFSGCAFGTEVDITKTIDLSSITFEKDAKFDESVFNHFVAFHTTSFKATASFYKCKFNTIPNFSPADFNGILNINNVIWGKKNKGFEYDNVEKLVEKAYNSNDTMENVINLRSSFSGMKHKLIEQDNLLDAQNFHKAELYCKEIELKKVKSRSTKEWVEWMLLLLYRKTSDHHTDLNRILHIMLMVIVSYGVMVLALEKILTCSCGVISSFLFASIWFVGAIAVLYPLYNIKEWRTGWLARGLLYAGTAAILLYQPQILNPVLGMSSSNEYKNTRVMKVIDKLTAAELNQVNTELIAWRHIQANIAKSTREQILENKNIIKKNKYLTPALPDIVTAIKQDEVIYATRQSMSVIYIVLLVLCLYSLQKTARKNTIVPS</sequence>
<keyword evidence="1" id="KW-1133">Transmembrane helix</keyword>
<keyword evidence="1" id="KW-0812">Transmembrane</keyword>
<evidence type="ECO:0008006" key="4">
    <source>
        <dbReference type="Google" id="ProtNLM"/>
    </source>
</evidence>
<evidence type="ECO:0000313" key="3">
    <source>
        <dbReference type="Proteomes" id="UP001171111"/>
    </source>
</evidence>
<gene>
    <name evidence="2" type="ORF">Q2362_05480</name>
</gene>
<evidence type="ECO:0000256" key="1">
    <source>
        <dbReference type="SAM" id="Phobius"/>
    </source>
</evidence>
<keyword evidence="1" id="KW-0472">Membrane</keyword>
<dbReference type="Proteomes" id="UP001171111">
    <property type="component" value="Unassembled WGS sequence"/>
</dbReference>
<dbReference type="EMBL" id="JAULJQ010000006">
    <property type="protein sequence ID" value="MDO2409548.1"/>
    <property type="molecule type" value="Genomic_DNA"/>
</dbReference>
<comment type="caution">
    <text evidence="2">The sequence shown here is derived from an EMBL/GenBank/DDBJ whole genome shotgun (WGS) entry which is preliminary data.</text>
</comment>
<keyword evidence="3" id="KW-1185">Reference proteome</keyword>